<protein>
    <recommendedName>
        <fullName evidence="7">Laminin G domain-containing protein</fullName>
    </recommendedName>
</protein>
<feature type="repeat" description="CSPG" evidence="5">
    <location>
        <begin position="1226"/>
        <end position="1323"/>
    </location>
</feature>
<dbReference type="Proteomes" id="UP000007875">
    <property type="component" value="Unassembled WGS sequence"/>
</dbReference>
<dbReference type="SMART" id="SM00282">
    <property type="entry name" value="LamG"/>
    <property type="match status" value="2"/>
</dbReference>
<evidence type="ECO:0000256" key="5">
    <source>
        <dbReference type="PROSITE-ProRule" id="PRU01201"/>
    </source>
</evidence>
<reference evidence="9" key="1">
    <citation type="submission" date="2003-08" db="EMBL/GenBank/DDBJ databases">
        <authorList>
            <person name="Birren B."/>
            <person name="Nusbaum C."/>
            <person name="Abebe A."/>
            <person name="Abouelleil A."/>
            <person name="Adekoya E."/>
            <person name="Ait-zahra M."/>
            <person name="Allen N."/>
            <person name="Allen T."/>
            <person name="An P."/>
            <person name="Anderson M."/>
            <person name="Anderson S."/>
            <person name="Arachchi H."/>
            <person name="Armbruster J."/>
            <person name="Bachantsang P."/>
            <person name="Baldwin J."/>
            <person name="Barry A."/>
            <person name="Bayul T."/>
            <person name="Blitshsteyn B."/>
            <person name="Bloom T."/>
            <person name="Blye J."/>
            <person name="Boguslavskiy L."/>
            <person name="Borowsky M."/>
            <person name="Boukhgalter B."/>
            <person name="Brunache A."/>
            <person name="Butler J."/>
            <person name="Calixte N."/>
            <person name="Calvo S."/>
            <person name="Camarata J."/>
            <person name="Campo K."/>
            <person name="Chang J."/>
            <person name="Cheshatsang Y."/>
            <person name="Citroen M."/>
            <person name="Collymore A."/>
            <person name="Considine T."/>
            <person name="Cook A."/>
            <person name="Cooke P."/>
            <person name="Corum B."/>
            <person name="Cuomo C."/>
            <person name="David R."/>
            <person name="Dawoe T."/>
            <person name="Degray S."/>
            <person name="Dodge S."/>
            <person name="Dooley K."/>
            <person name="Dorje P."/>
            <person name="Dorjee K."/>
            <person name="Dorris L."/>
            <person name="Duffey N."/>
            <person name="Dupes A."/>
            <person name="Elkins T."/>
            <person name="Engels R."/>
            <person name="Erickson J."/>
            <person name="Farina A."/>
            <person name="Faro S."/>
            <person name="Ferreira P."/>
            <person name="Fischer H."/>
            <person name="Fitzgerald M."/>
            <person name="Foley K."/>
            <person name="Gage D."/>
            <person name="Galagan J."/>
            <person name="Gearin G."/>
            <person name="Gnerre S."/>
            <person name="Gnirke A."/>
            <person name="Goyette A."/>
            <person name="Graham J."/>
            <person name="Grandbois E."/>
            <person name="Gyaltsen K."/>
            <person name="Hafez N."/>
            <person name="Hagopian D."/>
            <person name="Hagos B."/>
            <person name="Hall J."/>
            <person name="Hatcher B."/>
            <person name="Heller A."/>
            <person name="Higgins H."/>
            <person name="Honan T."/>
            <person name="Horn A."/>
            <person name="Houde N."/>
            <person name="Hughes L."/>
            <person name="Hulme W."/>
            <person name="Husby E."/>
            <person name="Iliev I."/>
            <person name="Jaffe D."/>
            <person name="Jones C."/>
            <person name="Kamal M."/>
            <person name="Kamat A."/>
            <person name="Kamvysselis M."/>
            <person name="Karlsson E."/>
            <person name="Kells C."/>
            <person name="Kieu A."/>
            <person name="Kisner P."/>
            <person name="Kodira C."/>
            <person name="Kulbokas E."/>
            <person name="Labutti K."/>
            <person name="Lama D."/>
            <person name="Landers T."/>
            <person name="Leger J."/>
            <person name="Levine S."/>
            <person name="Lewis D."/>
            <person name="Lewis T."/>
            <person name="Lindblad-toh K."/>
            <person name="Liu X."/>
            <person name="Lokyitsang T."/>
            <person name="Lokyitsang Y."/>
            <person name="Lucien O."/>
            <person name="Lui A."/>
            <person name="Ma L.J."/>
            <person name="Mabbitt R."/>
            <person name="Macdonald J."/>
            <person name="Maclean C."/>
            <person name="Major J."/>
            <person name="Manning J."/>
            <person name="Marabella R."/>
            <person name="Maru K."/>
            <person name="Matthews C."/>
            <person name="Mauceli E."/>
            <person name="Mccarthy M."/>
            <person name="Mcdonough S."/>
            <person name="Mcghee T."/>
            <person name="Meldrim J."/>
            <person name="Meneus L."/>
            <person name="Mesirov J."/>
            <person name="Mihalev A."/>
            <person name="Mihova T."/>
            <person name="Mikkelsen T."/>
            <person name="Mlenga V."/>
            <person name="Moru K."/>
            <person name="Mozes J."/>
            <person name="Mulrain L."/>
            <person name="Munson G."/>
            <person name="Naylor J."/>
            <person name="Newes C."/>
            <person name="Nguyen C."/>
            <person name="Nguyen N."/>
            <person name="Nguyen T."/>
            <person name="Nicol R."/>
            <person name="Nielsen C."/>
            <person name="Nizzari M."/>
            <person name="Norbu C."/>
            <person name="Norbu N."/>
            <person name="O'donnell P."/>
            <person name="Okoawo O."/>
            <person name="O'leary S."/>
            <person name="Omotosho B."/>
            <person name="O'neill K."/>
            <person name="Osman S."/>
            <person name="Parker S."/>
            <person name="Perrin D."/>
            <person name="Phunkhang P."/>
            <person name="Piqani B."/>
            <person name="Purcell S."/>
            <person name="Rachupka T."/>
            <person name="Ramasamy U."/>
            <person name="Rameau R."/>
            <person name="Ray V."/>
            <person name="Raymond C."/>
            <person name="Retta R."/>
            <person name="Richardson S."/>
            <person name="Rise C."/>
            <person name="Rodriguez J."/>
            <person name="Rogers J."/>
            <person name="Rogov P."/>
            <person name="Rutman M."/>
            <person name="Schupbach R."/>
            <person name="Seaman C."/>
            <person name="Settipalli S."/>
            <person name="Sharpe T."/>
            <person name="Sheridan J."/>
            <person name="Sherpa N."/>
            <person name="Shi J."/>
            <person name="Smirnov S."/>
            <person name="Smith C."/>
            <person name="Sougnez C."/>
            <person name="Spencer B."/>
            <person name="Stalker J."/>
            <person name="Stange-thomann N."/>
            <person name="Stavropoulos S."/>
            <person name="Stetson K."/>
            <person name="Stone C."/>
            <person name="Stone S."/>
            <person name="Stubbs M."/>
            <person name="Talamas J."/>
            <person name="Tchuinga P."/>
            <person name="Tenzing P."/>
            <person name="Tesfaye S."/>
            <person name="Theodore J."/>
            <person name="Thoulutsang Y."/>
            <person name="Topham K."/>
            <person name="Towey S."/>
            <person name="Tsamla T."/>
            <person name="Tsomo N."/>
            <person name="Vallee D."/>
            <person name="Vassiliev H."/>
            <person name="Venkataraman V."/>
            <person name="Vinson J."/>
            <person name="Vo A."/>
            <person name="Wade C."/>
            <person name="Wang S."/>
            <person name="Wangchuk T."/>
            <person name="Wangdi T."/>
            <person name="Whittaker C."/>
            <person name="Wilkinson J."/>
            <person name="Wu Y."/>
            <person name="Wyman D."/>
            <person name="Yadav S."/>
            <person name="Yang S."/>
            <person name="Yang X."/>
            <person name="Yeager S."/>
            <person name="Yee E."/>
            <person name="Young G."/>
            <person name="Zainoun J."/>
            <person name="Zembeck L."/>
            <person name="Zimmer A."/>
            <person name="Zody M."/>
            <person name="Lander E."/>
        </authorList>
    </citation>
    <scope>NUCLEOTIDE SEQUENCE [LARGE SCALE GENOMIC DNA]</scope>
</reference>
<feature type="repeat" description="CSPG" evidence="5">
    <location>
        <begin position="1678"/>
        <end position="1774"/>
    </location>
</feature>
<feature type="repeat" description="CSPG" evidence="5">
    <location>
        <begin position="544"/>
        <end position="635"/>
    </location>
</feature>
<evidence type="ECO:0000259" key="7">
    <source>
        <dbReference type="PROSITE" id="PS50025"/>
    </source>
</evidence>
<dbReference type="GO" id="GO:0009653">
    <property type="term" value="P:anatomical structure morphogenesis"/>
    <property type="evidence" value="ECO:0007669"/>
    <property type="project" value="TreeGrafter"/>
</dbReference>
<dbReference type="Gene3D" id="2.60.120.200">
    <property type="match status" value="2"/>
</dbReference>
<dbReference type="InterPro" id="IPR051561">
    <property type="entry name" value="FRAS1_ECM"/>
</dbReference>
<evidence type="ECO:0000313" key="8">
    <source>
        <dbReference type="Ensembl" id="ENSCSAVP00000005024.1"/>
    </source>
</evidence>
<feature type="repeat" description="CSPG" evidence="5">
    <location>
        <begin position="893"/>
        <end position="983"/>
    </location>
</feature>
<dbReference type="HOGENOM" id="CLU_000473_1_0_1"/>
<dbReference type="eggNOG" id="KOG3597">
    <property type="taxonomic scope" value="Eukaryota"/>
</dbReference>
<comment type="caution">
    <text evidence="4">Lacks conserved residue(s) required for the propagation of feature annotation.</text>
</comment>
<dbReference type="CDD" id="cd00110">
    <property type="entry name" value="LamG"/>
    <property type="match status" value="2"/>
</dbReference>
<keyword evidence="1 6" id="KW-0732">Signal</keyword>
<name>H2YI75_CIOSA</name>
<feature type="chain" id="PRO_5005683239" description="Laminin G domain-containing protein" evidence="6">
    <location>
        <begin position="26"/>
        <end position="1881"/>
    </location>
</feature>
<accession>H2YI75</accession>
<dbReference type="SUPFAM" id="SSF49899">
    <property type="entry name" value="Concanavalin A-like lectins/glucanases"/>
    <property type="match status" value="2"/>
</dbReference>
<organism evidence="8 9">
    <name type="scientific">Ciona savignyi</name>
    <name type="common">Pacific transparent sea squirt</name>
    <dbReference type="NCBI Taxonomy" id="51511"/>
    <lineage>
        <taxon>Eukaryota</taxon>
        <taxon>Metazoa</taxon>
        <taxon>Chordata</taxon>
        <taxon>Tunicata</taxon>
        <taxon>Ascidiacea</taxon>
        <taxon>Phlebobranchia</taxon>
        <taxon>Cionidae</taxon>
        <taxon>Ciona</taxon>
    </lineage>
</organism>
<dbReference type="STRING" id="51511.ENSCSAVP00000005024"/>
<dbReference type="PANTHER" id="PTHR45739">
    <property type="entry name" value="MATRIX PROTEIN, PUTATIVE-RELATED"/>
    <property type="match status" value="1"/>
</dbReference>
<feature type="domain" description="Laminin G" evidence="7">
    <location>
        <begin position="28"/>
        <end position="197"/>
    </location>
</feature>
<feature type="repeat" description="CSPG" evidence="5">
    <location>
        <begin position="654"/>
        <end position="759"/>
    </location>
</feature>
<feature type="repeat" description="CSPG" evidence="5">
    <location>
        <begin position="1455"/>
        <end position="1544"/>
    </location>
</feature>
<evidence type="ECO:0000256" key="3">
    <source>
        <dbReference type="ARBA" id="ARBA00023180"/>
    </source>
</evidence>
<feature type="repeat" description="CSPG" evidence="5">
    <location>
        <begin position="1559"/>
        <end position="1659"/>
    </location>
</feature>
<dbReference type="Pfam" id="PF02210">
    <property type="entry name" value="Laminin_G_2"/>
    <property type="match status" value="2"/>
</dbReference>
<feature type="repeat" description="CSPG" evidence="5">
    <location>
        <begin position="1799"/>
        <end position="1881"/>
    </location>
</feature>
<feature type="domain" description="Laminin G" evidence="7">
    <location>
        <begin position="207"/>
        <end position="373"/>
    </location>
</feature>
<keyword evidence="9" id="KW-1185">Reference proteome</keyword>
<reference evidence="8" key="2">
    <citation type="submission" date="2025-08" db="UniProtKB">
        <authorList>
            <consortium name="Ensembl"/>
        </authorList>
    </citation>
    <scope>IDENTIFICATION</scope>
</reference>
<feature type="repeat" description="CSPG" evidence="5">
    <location>
        <begin position="1115"/>
        <end position="1204"/>
    </location>
</feature>
<reference evidence="8" key="3">
    <citation type="submission" date="2025-09" db="UniProtKB">
        <authorList>
            <consortium name="Ensembl"/>
        </authorList>
    </citation>
    <scope>IDENTIFICATION</scope>
</reference>
<evidence type="ECO:0000256" key="2">
    <source>
        <dbReference type="ARBA" id="ARBA00022737"/>
    </source>
</evidence>
<dbReference type="GeneTree" id="ENSGT00940000154091"/>
<dbReference type="PROSITE" id="PS50025">
    <property type="entry name" value="LAM_G_DOMAIN"/>
    <property type="match status" value="2"/>
</dbReference>
<evidence type="ECO:0000313" key="9">
    <source>
        <dbReference type="Proteomes" id="UP000007875"/>
    </source>
</evidence>
<dbReference type="PROSITE" id="PS51854">
    <property type="entry name" value="CSPG"/>
    <property type="match status" value="10"/>
</dbReference>
<proteinExistence type="predicted"/>
<keyword evidence="2" id="KW-0677">Repeat</keyword>
<evidence type="ECO:0000256" key="4">
    <source>
        <dbReference type="PROSITE-ProRule" id="PRU00122"/>
    </source>
</evidence>
<dbReference type="PANTHER" id="PTHR45739:SF12">
    <property type="entry name" value="CHONDROITIN SULFATE PROTEOGLYCAN 4-LIKE ISOFORM X2"/>
    <property type="match status" value="1"/>
</dbReference>
<keyword evidence="3" id="KW-0325">Glycoprotein</keyword>
<dbReference type="InterPro" id="IPR013320">
    <property type="entry name" value="ConA-like_dom_sf"/>
</dbReference>
<dbReference type="Ensembl" id="ENSCSAVT00000005095.1">
    <property type="protein sequence ID" value="ENSCSAVP00000005024.1"/>
    <property type="gene ID" value="ENSCSAVG00000002999.1"/>
</dbReference>
<evidence type="ECO:0000256" key="1">
    <source>
        <dbReference type="ARBA" id="ARBA00022729"/>
    </source>
</evidence>
<dbReference type="InterPro" id="IPR039005">
    <property type="entry name" value="CSPG_rpt"/>
</dbReference>
<dbReference type="InterPro" id="IPR001791">
    <property type="entry name" value="Laminin_G"/>
</dbReference>
<dbReference type="InParanoid" id="H2YI75"/>
<sequence>MKLLNAVHLVVGYTLFMLVSRSCSSSYSASFYGNSFLFERLSDNSADTTLSLQFQTRALDGIILIAAGQRDYLIVSLKHGRLEIRINTGYGEEVLKTTSKEKYNNLLWHEVQLIRHAHNVWVDVNKKNIITSTLQAGNREYNLNIDLGVFLGGFDRNVGSSYVGKLEQFFRGCILSAVYNDVDVLDPIMSNKHPLGCSNIFRAQPNQPMSFTSAESFLKLPTWPTSDDEALFECRLRTLGQDGLIMFSSGATRSEFVMLELSKGHIRGSINRGSGVVALQSTTHVNDGGWHRNVGIIILHEYLTWISNRPPSGDLDMTGGMYIGGMDRGLKQQMRSSGIQTQSFPGCFKNLRVNRIRKTFKDFTSTHLLNVGCPSNMTTLPHAQSSSQVVPNFVIVPHTQPRTSHKPSSTMVGQQRHVCFQQIIHNIELMEGGRVDLSDEIIRFDLMSDERRLRNDNSMQFLTFNLTQPALHGGLVMGGQGVVGGDALVMQDIHDGKLTYVHDGSETRTDRIVYTVGTTGLDASIRTKVMKYSLNITIIPVDDPPVLSIPANYTFTPIRNARTPLPTHILRSYDPDSDPSDIIYHVLSGGVGWHIASTVRPVDSFTQTQVDRGEVDFVHANGPDRVRLLVQVTNSNATLLSSTSTYVMRISTKPIQITGFRGLVLVEGEAKLITLQQLNVSTNAGAAHVDVKYRVVSPPLYGHIQVYSGNNGDKVSSGVWSRTDHFFQSHLRDNQLRYLNVDAPDTSGRLIDDRCFAISIEPAVFNISIVKVVVSISTSGVKLEAGNTGFLLTQHALDVRHYGLVGVSDDDIRFFILTAPVHGNLFYGDTGLRISYGGSFTLAELRNNRIQYEVDLTRSTQPLHDHIELNAVIRDHYRSQPSTLNITYQPDTKSIQLTSGLVEVDEGGEVVITSDQLFAQTLLHNRFAFIITHQPTHGTLYIINPPNVGNLTTFTTQDILEHRLKYRHDGSETPQDFLAFTLHPISGAEEALISGVLNISIHLLNDHPPVRVVNQPFHLPRRGERLLTPHDIWYHDPDISDDDRELKFVRRGISNGDLLNATTLMKIFEFSQKDIASSGVLFRHRGRDFGRFVFWVKDGKHFATGLFVVVASPPYLRITNHSKLMVERSSSAAVTSNHISISTNVDGWPRNVGFSITSPPAHGNLVIGDSPVTTFTQADINHGNLIYRHDGSEGKRDIFHFDIRVGSTTAHGNVSVRIYLASEMLPPVLKRNEMIVVHQNSSVVLTRSTLRAHHPTTRTKDLAFTLTRPPVYGSVVVTTSPPSPNITTFTQWDINQGLVVYQQDGNISDDIVAPSDGFEFTVSNGMMSSMGEVHVEIIPSGIPLRCGNFSVREGGSRILISDYLGMHNEHYDADNINVRVVEQPMHGQLESARDTGVQLREFPLRLALAEFVYYVHDGSDTLYDSYKLQASTIDGSKTSRIMTSHITIIPYNDEAPYIVNNTGMEVWVNSTTTINEAQLTAMDPDTPPNVQYSILPPLNGHLVLSTNPHQQLHNFTQQQINDGQLLFVHQGSYTGGFTFQVGDGRNYGVKQIFIIRARPLVISISGSHTMPVFPGTTSALQPSVMHGSTNSGEGNSHGVTFHVSKPPRKGELVKLLPPRNAATVTSFTQEDIEMGAIIYNQTEVLDGWSAFDDIVLSAHSPPAMSVHHIHLSINITYDAYQHANRMAVVDEGGKVNLTTHHIDASNLLKKYPHAHLHQLRYKVKSIPSCGLVSIQGVMGAINTTFSQADLVHGRVVYTHDGSEHFKDWFDYVAWVEGASPSAVGDRFTLTITPVNDNMPVLITKSPSIEVVQGFVATIGQNDLEYTDVDNPPQEVRYKVIRPPTHGRIMLLTHTTPHPVDSFTQRDINQRKLIFDQNGSGL</sequence>
<dbReference type="Pfam" id="PF16184">
    <property type="entry name" value="Cadherin_3"/>
    <property type="match status" value="9"/>
</dbReference>
<feature type="repeat" description="CSPG" evidence="5">
    <location>
        <begin position="1340"/>
        <end position="1431"/>
    </location>
</feature>
<feature type="signal peptide" evidence="6">
    <location>
        <begin position="1"/>
        <end position="25"/>
    </location>
</feature>
<dbReference type="OMA" id="EELHFMV"/>
<evidence type="ECO:0000256" key="6">
    <source>
        <dbReference type="SAM" id="SignalP"/>
    </source>
</evidence>